<dbReference type="NCBIfam" id="TIGR03061">
    <property type="entry name" value="pip_yhgE_Nterm"/>
    <property type="match status" value="1"/>
</dbReference>
<feature type="domain" description="ABC-2 type transporter transmembrane" evidence="6">
    <location>
        <begin position="20"/>
        <end position="163"/>
    </location>
</feature>
<dbReference type="RefSeq" id="WP_063974337.1">
    <property type="nucleotide sequence ID" value="NZ_LQWZ01000002.1"/>
</dbReference>
<feature type="transmembrane region" description="Helical" evidence="5">
    <location>
        <begin position="610"/>
        <end position="630"/>
    </location>
</feature>
<dbReference type="NCBIfam" id="TIGR03062">
    <property type="entry name" value="pip_yhgE_Cterm"/>
    <property type="match status" value="1"/>
</dbReference>
<feature type="transmembrane region" description="Helical" evidence="5">
    <location>
        <begin position="642"/>
        <end position="663"/>
    </location>
</feature>
<dbReference type="PANTHER" id="PTHR43077">
    <property type="entry name" value="TRANSPORT PERMEASE YVFS-RELATED"/>
    <property type="match status" value="1"/>
</dbReference>
<feature type="transmembrane region" description="Helical" evidence="5">
    <location>
        <begin position="723"/>
        <end position="746"/>
    </location>
</feature>
<keyword evidence="3 5" id="KW-1133">Transmembrane helix</keyword>
<feature type="transmembrane region" description="Helical" evidence="5">
    <location>
        <begin position="14"/>
        <end position="38"/>
    </location>
</feature>
<sequence length="760" mass="82477">MFIKEIKEIMKSRMLLISVIAVMMIPLLYSGVFLWAFWDPYGHLDRLPVAVVNSDAGADFEGEQLDLGDELEKELRENRNFDFHFVTLEEAQDGLEQQEYYMVIEIPKNFSENATTLMDEKPEKLELTYIPNESYNFVSSQIGQSAMKEIRASLQKSVTKTYAETMFDNIKKMGDGYVEAGDGAGKLDEGALKMTDGTNKLKKNLETLANSSVTFSSGIEKASEGSKDVAMGADQLSNGFVQLSEGQSQLIDGGKQLQTGTEKLTSGVAELETGLNKVNGRMTELKEGTSSVKTGVDQLREKLPVLSEGTGMIAASAANLTTGMTQFEEELKNQISAAQTEQMEQLQPILAQVMTGEQMAAMEESMKANQEKMNASIEAGFDELQTGSGQLASGANEINQSVSRALTENMDQLSNSLGDIQDGQMQLQSGIGELAAGAGRINTGAAQLQIGEQDLVTGLNTMAEKLNEAKKGSDTLAKGAKDLSDGLTELAGGSHEWADGADKLANGSVELVSGSIELEKGTKELQDELIKAAEEAGDVQTDDKTYDMMAEPVTVDKKAFHDVPNYGTGMAPYMLSLGLFVGAIMLTIIFSLKEPLMQPKSARSWFAGKLGVFVLVGVVQAMAATIFLLIGLDLHVQSVPRFFLMAVIVSVSFMTLIQMLATILGNPGRFIAVLILISQLTASGGTFPLELIPNALQHINRLLPMAYSIDAFRAVISSGDYAFMWQNAAVLIGFALFNMTLTAIYFRGQFKRQYGRFETV</sequence>
<proteinExistence type="predicted"/>
<evidence type="ECO:0000259" key="6">
    <source>
        <dbReference type="Pfam" id="PF12698"/>
    </source>
</evidence>
<dbReference type="EMBL" id="LQWZ01000002">
    <property type="protein sequence ID" value="OAH59445.1"/>
    <property type="molecule type" value="Genomic_DNA"/>
</dbReference>
<feature type="transmembrane region" description="Helical" evidence="5">
    <location>
        <begin position="570"/>
        <end position="590"/>
    </location>
</feature>
<evidence type="ECO:0000256" key="1">
    <source>
        <dbReference type="ARBA" id="ARBA00004141"/>
    </source>
</evidence>
<evidence type="ECO:0000256" key="5">
    <source>
        <dbReference type="SAM" id="Phobius"/>
    </source>
</evidence>
<comment type="subcellular location">
    <subcellularLocation>
        <location evidence="1">Membrane</location>
        <topology evidence="1">Multi-pass membrane protein</topology>
    </subcellularLocation>
</comment>
<organism evidence="7 8">
    <name type="scientific">Domibacillus aminovorans</name>
    <dbReference type="NCBI Taxonomy" id="29332"/>
    <lineage>
        <taxon>Bacteria</taxon>
        <taxon>Bacillati</taxon>
        <taxon>Bacillota</taxon>
        <taxon>Bacilli</taxon>
        <taxon>Bacillales</taxon>
        <taxon>Bacillaceae</taxon>
        <taxon>Domibacillus</taxon>
    </lineage>
</organism>
<dbReference type="InterPro" id="IPR017500">
    <property type="entry name" value="Phage_infect_YhgE_N"/>
</dbReference>
<dbReference type="Proteomes" id="UP000077271">
    <property type="component" value="Unassembled WGS sequence"/>
</dbReference>
<dbReference type="PANTHER" id="PTHR43077:SF5">
    <property type="entry name" value="PHAGE INFECTION PROTEIN"/>
    <property type="match status" value="1"/>
</dbReference>
<evidence type="ECO:0000256" key="3">
    <source>
        <dbReference type="ARBA" id="ARBA00022989"/>
    </source>
</evidence>
<dbReference type="InterPro" id="IPR017501">
    <property type="entry name" value="Phage_infect_YhgE_C"/>
</dbReference>
<evidence type="ECO:0000313" key="7">
    <source>
        <dbReference type="EMBL" id="OAH59445.1"/>
    </source>
</evidence>
<feature type="transmembrane region" description="Helical" evidence="5">
    <location>
        <begin position="670"/>
        <end position="689"/>
    </location>
</feature>
<comment type="caution">
    <text evidence="7">The sequence shown here is derived from an EMBL/GenBank/DDBJ whole genome shotgun (WGS) entry which is preliminary data.</text>
</comment>
<dbReference type="InterPro" id="IPR011049">
    <property type="entry name" value="Serralysin-like_metalloprot_C"/>
</dbReference>
<gene>
    <name evidence="7" type="ORF">AWH48_15020</name>
</gene>
<dbReference type="AlphaFoldDB" id="A0A177L2C4"/>
<dbReference type="GO" id="GO:0140359">
    <property type="term" value="F:ABC-type transporter activity"/>
    <property type="evidence" value="ECO:0007669"/>
    <property type="project" value="InterPro"/>
</dbReference>
<dbReference type="Pfam" id="PF12698">
    <property type="entry name" value="ABC2_membrane_3"/>
    <property type="match status" value="2"/>
</dbReference>
<accession>A0A177L2C4</accession>
<name>A0A177L2C4_9BACI</name>
<keyword evidence="4 5" id="KW-0472">Membrane</keyword>
<dbReference type="Gene3D" id="3.40.1710.10">
    <property type="entry name" value="abc type-2 transporter like domain"/>
    <property type="match status" value="1"/>
</dbReference>
<dbReference type="InterPro" id="IPR051328">
    <property type="entry name" value="T7SS_ABC-Transporter"/>
</dbReference>
<keyword evidence="2 5" id="KW-0812">Transmembrane</keyword>
<dbReference type="GO" id="GO:0016020">
    <property type="term" value="C:membrane"/>
    <property type="evidence" value="ECO:0007669"/>
    <property type="project" value="UniProtKB-SubCell"/>
</dbReference>
<dbReference type="InterPro" id="IPR013525">
    <property type="entry name" value="ABC2_TM"/>
</dbReference>
<protein>
    <recommendedName>
        <fullName evidence="6">ABC-2 type transporter transmembrane domain-containing protein</fullName>
    </recommendedName>
</protein>
<evidence type="ECO:0000313" key="8">
    <source>
        <dbReference type="Proteomes" id="UP000077271"/>
    </source>
</evidence>
<dbReference type="InterPro" id="IPR023908">
    <property type="entry name" value="xxxLxxG_rpt"/>
</dbReference>
<evidence type="ECO:0000256" key="2">
    <source>
        <dbReference type="ARBA" id="ARBA00022692"/>
    </source>
</evidence>
<reference evidence="7 8" key="1">
    <citation type="submission" date="2016-01" db="EMBL/GenBank/DDBJ databases">
        <title>Investigation of taxonomic status of Bacillus aminovorans.</title>
        <authorList>
            <person name="Verma A."/>
            <person name="Pal Y."/>
            <person name="Krishnamurthi S."/>
        </authorList>
    </citation>
    <scope>NUCLEOTIDE SEQUENCE [LARGE SCALE GENOMIC DNA]</scope>
    <source>
        <strain evidence="7 8">DSM 4337</strain>
    </source>
</reference>
<dbReference type="NCBIfam" id="TIGR03057">
    <property type="entry name" value="xxxLxxG_by_4"/>
    <property type="match status" value="3"/>
</dbReference>
<dbReference type="SUPFAM" id="SSF101967">
    <property type="entry name" value="Adhesin YadA, collagen-binding domain"/>
    <property type="match status" value="1"/>
</dbReference>
<feature type="domain" description="ABC-2 type transporter transmembrane" evidence="6">
    <location>
        <begin position="358"/>
        <end position="743"/>
    </location>
</feature>
<dbReference type="OrthoDB" id="9811483at2"/>
<evidence type="ECO:0000256" key="4">
    <source>
        <dbReference type="ARBA" id="ARBA00023136"/>
    </source>
</evidence>